<dbReference type="PANTHER" id="PTHR38353:SF2">
    <property type="entry name" value="TROPOMYOSIN"/>
    <property type="match status" value="1"/>
</dbReference>
<evidence type="ECO:0000313" key="3">
    <source>
        <dbReference type="Proteomes" id="UP001180020"/>
    </source>
</evidence>
<sequence>MEEYLKNVKTFRSQINEFEDQAASTSVEEQKLMTAIEVMEKELDRVINEIRCKKANAKELEEAKSQVYFNVRDQQQKFTSNESQIMMLKQALELLQKEQAGSLAKLQEKSNFYNKVNENMSATLQEQQAWFDSHKSNKMNELPSGEEGHHDKCLGMIQGQLDIEMLSEGIQDLVGTWRWRNWENEGSNKPVETEFKELDLENLEEEYEALLSDKSRTMEYLQSLEDQMKKLKGIDVVNCGCGKSYNVEMPN</sequence>
<organism evidence="2 3">
    <name type="scientific">Acorus calamus</name>
    <name type="common">Sweet flag</name>
    <dbReference type="NCBI Taxonomy" id="4465"/>
    <lineage>
        <taxon>Eukaryota</taxon>
        <taxon>Viridiplantae</taxon>
        <taxon>Streptophyta</taxon>
        <taxon>Embryophyta</taxon>
        <taxon>Tracheophyta</taxon>
        <taxon>Spermatophyta</taxon>
        <taxon>Magnoliopsida</taxon>
        <taxon>Liliopsida</taxon>
        <taxon>Acoraceae</taxon>
        <taxon>Acorus</taxon>
    </lineage>
</organism>
<gene>
    <name evidence="2" type="ORF">QJS10_CPB17g00439</name>
</gene>
<reference evidence="2" key="2">
    <citation type="submission" date="2023-06" db="EMBL/GenBank/DDBJ databases">
        <authorList>
            <person name="Ma L."/>
            <person name="Liu K.-W."/>
            <person name="Li Z."/>
            <person name="Hsiao Y.-Y."/>
            <person name="Qi Y."/>
            <person name="Fu T."/>
            <person name="Tang G."/>
            <person name="Zhang D."/>
            <person name="Sun W.-H."/>
            <person name="Liu D.-K."/>
            <person name="Li Y."/>
            <person name="Chen G.-Z."/>
            <person name="Liu X.-D."/>
            <person name="Liao X.-Y."/>
            <person name="Jiang Y.-T."/>
            <person name="Yu X."/>
            <person name="Hao Y."/>
            <person name="Huang J."/>
            <person name="Zhao X.-W."/>
            <person name="Ke S."/>
            <person name="Chen Y.-Y."/>
            <person name="Wu W.-L."/>
            <person name="Hsu J.-L."/>
            <person name="Lin Y.-F."/>
            <person name="Huang M.-D."/>
            <person name="Li C.-Y."/>
            <person name="Huang L."/>
            <person name="Wang Z.-W."/>
            <person name="Zhao X."/>
            <person name="Zhong W.-Y."/>
            <person name="Peng D.-H."/>
            <person name="Ahmad S."/>
            <person name="Lan S."/>
            <person name="Zhang J.-S."/>
            <person name="Tsai W.-C."/>
            <person name="Van De Peer Y."/>
            <person name="Liu Z.-J."/>
        </authorList>
    </citation>
    <scope>NUCLEOTIDE SEQUENCE</scope>
    <source>
        <strain evidence="2">CP</strain>
        <tissue evidence="2">Leaves</tissue>
    </source>
</reference>
<comment type="caution">
    <text evidence="2">The sequence shown here is derived from an EMBL/GenBank/DDBJ whole genome shotgun (WGS) entry which is preliminary data.</text>
</comment>
<evidence type="ECO:0000256" key="1">
    <source>
        <dbReference type="SAM" id="Coils"/>
    </source>
</evidence>
<dbReference type="EMBL" id="JAUJYO010000017">
    <property type="protein sequence ID" value="KAK1292112.1"/>
    <property type="molecule type" value="Genomic_DNA"/>
</dbReference>
<keyword evidence="1" id="KW-0175">Coiled coil</keyword>
<reference evidence="2" key="1">
    <citation type="journal article" date="2023" name="Nat. Commun.">
        <title>Diploid and tetraploid genomes of Acorus and the evolution of monocots.</title>
        <authorList>
            <person name="Ma L."/>
            <person name="Liu K.W."/>
            <person name="Li Z."/>
            <person name="Hsiao Y.Y."/>
            <person name="Qi Y."/>
            <person name="Fu T."/>
            <person name="Tang G.D."/>
            <person name="Zhang D."/>
            <person name="Sun W.H."/>
            <person name="Liu D.K."/>
            <person name="Li Y."/>
            <person name="Chen G.Z."/>
            <person name="Liu X.D."/>
            <person name="Liao X.Y."/>
            <person name="Jiang Y.T."/>
            <person name="Yu X."/>
            <person name="Hao Y."/>
            <person name="Huang J."/>
            <person name="Zhao X.W."/>
            <person name="Ke S."/>
            <person name="Chen Y.Y."/>
            <person name="Wu W.L."/>
            <person name="Hsu J.L."/>
            <person name="Lin Y.F."/>
            <person name="Huang M.D."/>
            <person name="Li C.Y."/>
            <person name="Huang L."/>
            <person name="Wang Z.W."/>
            <person name="Zhao X."/>
            <person name="Zhong W.Y."/>
            <person name="Peng D.H."/>
            <person name="Ahmad S."/>
            <person name="Lan S."/>
            <person name="Zhang J.S."/>
            <person name="Tsai W.C."/>
            <person name="Van de Peer Y."/>
            <person name="Liu Z.J."/>
        </authorList>
    </citation>
    <scope>NUCLEOTIDE SEQUENCE</scope>
    <source>
        <strain evidence="2">CP</strain>
    </source>
</reference>
<feature type="coiled-coil region" evidence="1">
    <location>
        <begin position="193"/>
        <end position="220"/>
    </location>
</feature>
<proteinExistence type="predicted"/>
<evidence type="ECO:0000313" key="2">
    <source>
        <dbReference type="EMBL" id="KAK1292112.1"/>
    </source>
</evidence>
<accession>A0AAV9CU55</accession>
<dbReference type="AlphaFoldDB" id="A0AAV9CU55"/>
<feature type="coiled-coil region" evidence="1">
    <location>
        <begin position="1"/>
        <end position="63"/>
    </location>
</feature>
<keyword evidence="3" id="KW-1185">Reference proteome</keyword>
<dbReference type="Proteomes" id="UP001180020">
    <property type="component" value="Unassembled WGS sequence"/>
</dbReference>
<protein>
    <submittedName>
        <fullName evidence="2">Uncharacterized protein</fullName>
    </submittedName>
</protein>
<dbReference type="PANTHER" id="PTHR38353">
    <property type="entry name" value="TROPOMYOSIN"/>
    <property type="match status" value="1"/>
</dbReference>
<name>A0AAV9CU55_ACOCL</name>